<dbReference type="AlphaFoldDB" id="A0A2T4C305"/>
<protein>
    <submittedName>
        <fullName evidence="2">Uncharacterized protein</fullName>
    </submittedName>
</protein>
<accession>A0A2T4C305</accession>
<reference evidence="2 3" key="1">
    <citation type="submission" date="2016-07" db="EMBL/GenBank/DDBJ databases">
        <title>Multiple horizontal gene transfer events from other fungi enriched the ability of initially mycotrophic Trichoderma (Ascomycota) to feed on dead plant biomass.</title>
        <authorList>
            <consortium name="DOE Joint Genome Institute"/>
            <person name="Aerts A."/>
            <person name="Atanasova L."/>
            <person name="Chenthamara K."/>
            <person name="Zhang J."/>
            <person name="Grujic M."/>
            <person name="Henrissat B."/>
            <person name="Kuo A."/>
            <person name="Salamov A."/>
            <person name="Lipzen A."/>
            <person name="Labutti K."/>
            <person name="Barry K."/>
            <person name="Miao Y."/>
            <person name="Rahimi M.J."/>
            <person name="Shen Q."/>
            <person name="Grigoriev I.V."/>
            <person name="Kubicek C.P."/>
            <person name="Druzhinina I.S."/>
        </authorList>
    </citation>
    <scope>NUCLEOTIDE SEQUENCE [LARGE SCALE GENOMIC DNA]</scope>
    <source>
        <strain evidence="2 3">ATCC 18648</strain>
    </source>
</reference>
<evidence type="ECO:0000256" key="1">
    <source>
        <dbReference type="SAM" id="MobiDB-lite"/>
    </source>
</evidence>
<organism evidence="2 3">
    <name type="scientific">Trichoderma longibrachiatum ATCC 18648</name>
    <dbReference type="NCBI Taxonomy" id="983965"/>
    <lineage>
        <taxon>Eukaryota</taxon>
        <taxon>Fungi</taxon>
        <taxon>Dikarya</taxon>
        <taxon>Ascomycota</taxon>
        <taxon>Pezizomycotina</taxon>
        <taxon>Sordariomycetes</taxon>
        <taxon>Hypocreomycetidae</taxon>
        <taxon>Hypocreales</taxon>
        <taxon>Hypocreaceae</taxon>
        <taxon>Trichoderma</taxon>
    </lineage>
</organism>
<evidence type="ECO:0000313" key="3">
    <source>
        <dbReference type="Proteomes" id="UP000240760"/>
    </source>
</evidence>
<keyword evidence="3" id="KW-1185">Reference proteome</keyword>
<dbReference type="Proteomes" id="UP000240760">
    <property type="component" value="Unassembled WGS sequence"/>
</dbReference>
<name>A0A2T4C305_TRILO</name>
<feature type="region of interest" description="Disordered" evidence="1">
    <location>
        <begin position="1"/>
        <end position="25"/>
    </location>
</feature>
<gene>
    <name evidence="2" type="ORF">M440DRAFT_332863</name>
</gene>
<dbReference type="EMBL" id="KZ679133">
    <property type="protein sequence ID" value="PTB75947.1"/>
    <property type="molecule type" value="Genomic_DNA"/>
</dbReference>
<evidence type="ECO:0000313" key="2">
    <source>
        <dbReference type="EMBL" id="PTB75947.1"/>
    </source>
</evidence>
<sequence>MDDAGERRASPSPYDGAPRDANTPERLGLNKVERRPDSASAMIALFRACISYSSSYFFIRSAMPGAAEIRWSFFAGLQDRGHQGSHHTFAPAGLKKKTLRTFPRQSLRTPFSLNSLSSQSLRPDTRWWLSVPFVQRLRNISNALETFDFEALLDLTGPCSTASFFSLAALRLSRPLPSLLTTCLSQFHTVHCFEHQTSHFEEAIYRPSFHLLRVLKRLSHRVEHSSFLPAAEARLAELSDSAQHFGRLGVLRAFQRVFDHFCHFQPLPHISSHLLLSKSEFPSPFW</sequence>
<proteinExistence type="predicted"/>